<sequence length="465" mass="51108">MLFTLTPFDWWTLHGLVTVLALLVYIITSHVARQRRQPAAAIAWVFFILLMPYVALPAYLSFGSRKRKRPGLHAVPHALAAPGDGHWVTRTLCALGQPAPATYRDLNLHADGRAAREALLAAIAQARHRIEIATFILKDDLLGTEVIDALCVQARAGVRVRLLLDGLGSLMAGRPRLQRFTDAGGELLLFVPPLHSPLKGRTNLRNHRKLVLADAGHPQARLWCGGRNLAAEYFEGQPGVPVWCDLSYDLRGALVQQASQLFEHDWAFAGGQAHPAALLPTEPGHTQAARAQWAASGPDQADDTVYALLLTAVYRARQSLSLVTPYFVPDPALLMALCLAARRGVVVDLLLPARSNHGLSDLARNRALRLLVQAGGRVWFCPGMLHAKLVIVDDELALAGSSNLDSRSLFLNYELMLAFQPGEAVQRFQAWFDEHRAQAQPHHPRPAGLVRDVLEGMLLWTGFEL</sequence>
<evidence type="ECO:0000256" key="5">
    <source>
        <dbReference type="ARBA" id="ARBA00023136"/>
    </source>
</evidence>
<accession>A0ABT5M973</accession>
<dbReference type="PROSITE" id="PS50035">
    <property type="entry name" value="PLD"/>
    <property type="match status" value="1"/>
</dbReference>
<dbReference type="InterPro" id="IPR025202">
    <property type="entry name" value="PLD-like_dom"/>
</dbReference>
<dbReference type="Pfam" id="PF13091">
    <property type="entry name" value="PLDc_2"/>
    <property type="match status" value="2"/>
</dbReference>
<protein>
    <submittedName>
        <fullName evidence="8">Phospholipase D-like domain-containing protein</fullName>
    </submittedName>
</protein>
<evidence type="ECO:0000259" key="7">
    <source>
        <dbReference type="PROSITE" id="PS50035"/>
    </source>
</evidence>
<dbReference type="RefSeq" id="WP_273924665.1">
    <property type="nucleotide sequence ID" value="NZ_JAQSIO010000001.1"/>
</dbReference>
<name>A0ABT5M973_9BURK</name>
<evidence type="ECO:0000256" key="4">
    <source>
        <dbReference type="ARBA" id="ARBA00022989"/>
    </source>
</evidence>
<comment type="caution">
    <text evidence="8">The sequence shown here is derived from an EMBL/GenBank/DDBJ whole genome shotgun (WGS) entry which is preliminary data.</text>
</comment>
<evidence type="ECO:0000256" key="2">
    <source>
        <dbReference type="ARBA" id="ARBA00022475"/>
    </source>
</evidence>
<keyword evidence="4 6" id="KW-1133">Transmembrane helix</keyword>
<dbReference type="Gene3D" id="3.30.870.10">
    <property type="entry name" value="Endonuclease Chain A"/>
    <property type="match status" value="2"/>
</dbReference>
<keyword evidence="3 6" id="KW-0812">Transmembrane</keyword>
<evidence type="ECO:0000313" key="9">
    <source>
        <dbReference type="Proteomes" id="UP001528672"/>
    </source>
</evidence>
<dbReference type="SUPFAM" id="SSF56024">
    <property type="entry name" value="Phospholipase D/nuclease"/>
    <property type="match status" value="2"/>
</dbReference>
<keyword evidence="2" id="KW-1003">Cell membrane</keyword>
<reference evidence="8 9" key="1">
    <citation type="submission" date="2023-02" db="EMBL/GenBank/DDBJ databases">
        <title>Bacterial whole genome sequence for Curvibacter sp. HBC28.</title>
        <authorList>
            <person name="Le V."/>
            <person name="Ko S.-R."/>
            <person name="Ahn C.-Y."/>
            <person name="Oh H.-M."/>
        </authorList>
    </citation>
    <scope>NUCLEOTIDE SEQUENCE [LARGE SCALE GENOMIC DNA]</scope>
    <source>
        <strain evidence="8 9">HBC28</strain>
    </source>
</reference>
<dbReference type="Proteomes" id="UP001528672">
    <property type="component" value="Unassembled WGS sequence"/>
</dbReference>
<proteinExistence type="predicted"/>
<dbReference type="PANTHER" id="PTHR21248:SF22">
    <property type="entry name" value="PHOSPHOLIPASE D"/>
    <property type="match status" value="1"/>
</dbReference>
<dbReference type="SMART" id="SM00155">
    <property type="entry name" value="PLDc"/>
    <property type="match status" value="2"/>
</dbReference>
<feature type="transmembrane region" description="Helical" evidence="6">
    <location>
        <begin position="39"/>
        <end position="60"/>
    </location>
</feature>
<dbReference type="InterPro" id="IPR001736">
    <property type="entry name" value="PLipase_D/transphosphatidylase"/>
</dbReference>
<feature type="domain" description="PLD phosphodiesterase" evidence="7">
    <location>
        <begin position="381"/>
        <end position="408"/>
    </location>
</feature>
<dbReference type="EMBL" id="JAQSIO010000001">
    <property type="protein sequence ID" value="MDD0813131.1"/>
    <property type="molecule type" value="Genomic_DNA"/>
</dbReference>
<feature type="transmembrane region" description="Helical" evidence="6">
    <location>
        <begin position="12"/>
        <end position="32"/>
    </location>
</feature>
<keyword evidence="9" id="KW-1185">Reference proteome</keyword>
<organism evidence="8 9">
    <name type="scientific">Curvibacter microcysteis</name>
    <dbReference type="NCBI Taxonomy" id="3026419"/>
    <lineage>
        <taxon>Bacteria</taxon>
        <taxon>Pseudomonadati</taxon>
        <taxon>Pseudomonadota</taxon>
        <taxon>Betaproteobacteria</taxon>
        <taxon>Burkholderiales</taxon>
        <taxon>Comamonadaceae</taxon>
        <taxon>Curvibacter</taxon>
    </lineage>
</organism>
<dbReference type="Pfam" id="PF13396">
    <property type="entry name" value="PLDc_N"/>
    <property type="match status" value="1"/>
</dbReference>
<dbReference type="InterPro" id="IPR027379">
    <property type="entry name" value="CLS_N"/>
</dbReference>
<evidence type="ECO:0000256" key="3">
    <source>
        <dbReference type="ARBA" id="ARBA00022692"/>
    </source>
</evidence>
<gene>
    <name evidence="8" type="ORF">PSQ39_00650</name>
</gene>
<evidence type="ECO:0000313" key="8">
    <source>
        <dbReference type="EMBL" id="MDD0813131.1"/>
    </source>
</evidence>
<evidence type="ECO:0000256" key="1">
    <source>
        <dbReference type="ARBA" id="ARBA00004651"/>
    </source>
</evidence>
<keyword evidence="5 6" id="KW-0472">Membrane</keyword>
<dbReference type="PANTHER" id="PTHR21248">
    <property type="entry name" value="CARDIOLIPIN SYNTHASE"/>
    <property type="match status" value="1"/>
</dbReference>
<comment type="subcellular location">
    <subcellularLocation>
        <location evidence="1">Cell membrane</location>
        <topology evidence="1">Multi-pass membrane protein</topology>
    </subcellularLocation>
</comment>
<evidence type="ECO:0000256" key="6">
    <source>
        <dbReference type="SAM" id="Phobius"/>
    </source>
</evidence>